<evidence type="ECO:0000313" key="1">
    <source>
        <dbReference type="EMBL" id="GFH59265.1"/>
    </source>
</evidence>
<protein>
    <recommendedName>
        <fullName evidence="3">Aminoglycoside phosphotransferase domain-containing protein</fullName>
    </recommendedName>
</protein>
<dbReference type="AlphaFoldDB" id="A0AAD3D9H7"/>
<name>A0AAD3D9H7_9STRA</name>
<comment type="caution">
    <text evidence="1">The sequence shown here is derived from an EMBL/GenBank/DDBJ whole genome shotgun (WGS) entry which is preliminary data.</text>
</comment>
<dbReference type="Gene3D" id="3.90.1200.10">
    <property type="match status" value="1"/>
</dbReference>
<dbReference type="SUPFAM" id="SSF56112">
    <property type="entry name" value="Protein kinase-like (PK-like)"/>
    <property type="match status" value="1"/>
</dbReference>
<organism evidence="1 2">
    <name type="scientific">Chaetoceros tenuissimus</name>
    <dbReference type="NCBI Taxonomy" id="426638"/>
    <lineage>
        <taxon>Eukaryota</taxon>
        <taxon>Sar</taxon>
        <taxon>Stramenopiles</taxon>
        <taxon>Ochrophyta</taxon>
        <taxon>Bacillariophyta</taxon>
        <taxon>Coscinodiscophyceae</taxon>
        <taxon>Chaetocerotophycidae</taxon>
        <taxon>Chaetocerotales</taxon>
        <taxon>Chaetocerotaceae</taxon>
        <taxon>Chaetoceros</taxon>
    </lineage>
</organism>
<dbReference type="InterPro" id="IPR011009">
    <property type="entry name" value="Kinase-like_dom_sf"/>
</dbReference>
<dbReference type="PANTHER" id="PTHR11012:SF30">
    <property type="entry name" value="PROTEIN KINASE-LIKE DOMAIN-CONTAINING"/>
    <property type="match status" value="1"/>
</dbReference>
<proteinExistence type="predicted"/>
<sequence length="418" mass="48427">MWISDSVIDLYWLEEKIPHLKGRIAQCSVKDISNAHRRGDVPKNGATILIEITLKKDANQGNISTLKYLILKQTPCSGLEMSARLGLAREAKFYNELAPRLRSKEACIPNIEYSFGDMKTGLKVILMEDLSRRFVDSGVLFGNGNPNNWSRDLDSIITEAYPSKAPSSFEAANETFLAIANVHAAFWKDEALLTERFSWLRGAQWIEGKGRESWEASQNIIQSMWQKYIGSIEKSNENDDMKWDPLVRAIVENAINGISWEAQLERLNRKSHFCLVHGDFWPGNIMLSTDRDDGISTNNSLTLRIIDWEMVGIGSGPQELGQYILSNMEPEERRKNEKQLIRNYYNRIVELNVDDFRWEDCWNEYKIGGLERWLWFLVYFCTQDNPVMQKWAQFFHNQIKEFVHDHGIRPEDVTQPRP</sequence>
<accession>A0AAD3D9H7</accession>
<dbReference type="PANTHER" id="PTHR11012">
    <property type="entry name" value="PROTEIN KINASE-LIKE DOMAIN-CONTAINING"/>
    <property type="match status" value="1"/>
</dbReference>
<reference evidence="1 2" key="1">
    <citation type="journal article" date="2021" name="Sci. Rep.">
        <title>The genome of the diatom Chaetoceros tenuissimus carries an ancient integrated fragment of an extant virus.</title>
        <authorList>
            <person name="Hongo Y."/>
            <person name="Kimura K."/>
            <person name="Takaki Y."/>
            <person name="Yoshida Y."/>
            <person name="Baba S."/>
            <person name="Kobayashi G."/>
            <person name="Nagasaki K."/>
            <person name="Hano T."/>
            <person name="Tomaru Y."/>
        </authorList>
    </citation>
    <scope>NUCLEOTIDE SEQUENCE [LARGE SCALE GENOMIC DNA]</scope>
    <source>
        <strain evidence="1 2">NIES-3715</strain>
    </source>
</reference>
<evidence type="ECO:0000313" key="2">
    <source>
        <dbReference type="Proteomes" id="UP001054902"/>
    </source>
</evidence>
<dbReference type="EMBL" id="BLLK01000062">
    <property type="protein sequence ID" value="GFH59265.1"/>
    <property type="molecule type" value="Genomic_DNA"/>
</dbReference>
<dbReference type="Proteomes" id="UP001054902">
    <property type="component" value="Unassembled WGS sequence"/>
</dbReference>
<dbReference type="Pfam" id="PF02958">
    <property type="entry name" value="EcKL"/>
    <property type="match status" value="1"/>
</dbReference>
<evidence type="ECO:0008006" key="3">
    <source>
        <dbReference type="Google" id="ProtNLM"/>
    </source>
</evidence>
<dbReference type="InterPro" id="IPR004119">
    <property type="entry name" value="EcKL"/>
</dbReference>
<keyword evidence="2" id="KW-1185">Reference proteome</keyword>
<gene>
    <name evidence="1" type="ORF">CTEN210_15741</name>
</gene>